<proteinExistence type="predicted"/>
<protein>
    <submittedName>
        <fullName evidence="1">Uncharacterized protein</fullName>
    </submittedName>
</protein>
<dbReference type="AlphaFoldDB" id="A0A0K2U903"/>
<dbReference type="EMBL" id="HACA01016825">
    <property type="protein sequence ID" value="CDW34186.1"/>
    <property type="molecule type" value="Transcribed_RNA"/>
</dbReference>
<name>A0A0K2U903_LEPSM</name>
<reference evidence="1" key="1">
    <citation type="submission" date="2014-05" db="EMBL/GenBank/DDBJ databases">
        <authorList>
            <person name="Chronopoulou M."/>
        </authorList>
    </citation>
    <scope>NUCLEOTIDE SEQUENCE</scope>
    <source>
        <tissue evidence="1">Whole organism</tissue>
    </source>
</reference>
<evidence type="ECO:0000313" key="1">
    <source>
        <dbReference type="EMBL" id="CDW34186.1"/>
    </source>
</evidence>
<organism evidence="1">
    <name type="scientific">Lepeophtheirus salmonis</name>
    <name type="common">Salmon louse</name>
    <name type="synonym">Caligus salmonis</name>
    <dbReference type="NCBI Taxonomy" id="72036"/>
    <lineage>
        <taxon>Eukaryota</taxon>
        <taxon>Metazoa</taxon>
        <taxon>Ecdysozoa</taxon>
        <taxon>Arthropoda</taxon>
        <taxon>Crustacea</taxon>
        <taxon>Multicrustacea</taxon>
        <taxon>Hexanauplia</taxon>
        <taxon>Copepoda</taxon>
        <taxon>Siphonostomatoida</taxon>
        <taxon>Caligidae</taxon>
        <taxon>Lepeophtheirus</taxon>
    </lineage>
</organism>
<accession>A0A0K2U903</accession>
<sequence length="72" mass="7971">LTPWPGQSGLICLGLFLPSMRTNQIQVPTLQIVFLSIHLGLCVSNDLHHTGILSQMDSLEELGLNLRSPSYR</sequence>
<feature type="non-terminal residue" evidence="1">
    <location>
        <position position="1"/>
    </location>
</feature>